<proteinExistence type="predicted"/>
<evidence type="ECO:0000313" key="3">
    <source>
        <dbReference type="Proteomes" id="UP000813462"/>
    </source>
</evidence>
<dbReference type="AlphaFoldDB" id="A0A978VPY8"/>
<evidence type="ECO:0000313" key="2">
    <source>
        <dbReference type="EMBL" id="KAH7537613.1"/>
    </source>
</evidence>
<accession>A0A978VPY8</accession>
<dbReference type="EMBL" id="JAEACU010000003">
    <property type="protein sequence ID" value="KAH7537613.1"/>
    <property type="molecule type" value="Genomic_DNA"/>
</dbReference>
<evidence type="ECO:0000256" key="1">
    <source>
        <dbReference type="SAM" id="MobiDB-lite"/>
    </source>
</evidence>
<name>A0A978VPY8_ZIZJJ</name>
<dbReference type="Proteomes" id="UP000813462">
    <property type="component" value="Unassembled WGS sequence"/>
</dbReference>
<feature type="compositionally biased region" description="Basic and acidic residues" evidence="1">
    <location>
        <begin position="170"/>
        <end position="179"/>
    </location>
</feature>
<reference evidence="2" key="1">
    <citation type="journal article" date="2021" name="Front. Plant Sci.">
        <title>Chromosome-Scale Genome Assembly for Chinese Sour Jujube and Insights Into Its Genome Evolution and Domestication Signature.</title>
        <authorList>
            <person name="Shen L.-Y."/>
            <person name="Luo H."/>
            <person name="Wang X.-L."/>
            <person name="Wang X.-M."/>
            <person name="Qiu X.-J."/>
            <person name="Liu H."/>
            <person name="Zhou S.-S."/>
            <person name="Jia K.-H."/>
            <person name="Nie S."/>
            <person name="Bao Y.-T."/>
            <person name="Zhang R.-G."/>
            <person name="Yun Q.-Z."/>
            <person name="Chai Y.-H."/>
            <person name="Lu J.-Y."/>
            <person name="Li Y."/>
            <person name="Zhao S.-W."/>
            <person name="Mao J.-F."/>
            <person name="Jia S.-G."/>
            <person name="Mao Y.-M."/>
        </authorList>
    </citation>
    <scope>NUCLEOTIDE SEQUENCE</scope>
    <source>
        <strain evidence="2">AT0</strain>
        <tissue evidence="2">Leaf</tissue>
    </source>
</reference>
<gene>
    <name evidence="2" type="ORF">FEM48_Zijuj03G0111500</name>
</gene>
<sequence>MGALDQGINTLHLPFDSTRKRKTRSRRDGNSVAETLARWKEYNNRLDSGSDEGKPLRKVPAKGSKKGDSCSVTTPSGSSSVATPAGSDSTTTSNHSEVCADEDSKVRPIAAHVKSENEGESRINPWLSTDMGDTKTTAAHVKSENESESRSNPWPSTVMGDTKTSSVVEPEAKDEATTKYIKSEAKDEHLDVEDYNWIDGGEIGDDFLQNFTMDEVFDVDELLGIMDRNPLQDSGLVQDLGHNSGQGGFLNSDNLPSEKPSHLSYQLQNPDAKLLGSLHHMDQAPSAVDYSFDFLKPGRQEDNNSGIEGQGYLNLTFPDLEF</sequence>
<feature type="region of interest" description="Disordered" evidence="1">
    <location>
        <begin position="1"/>
        <end position="179"/>
    </location>
</feature>
<protein>
    <submittedName>
        <fullName evidence="2">Uncharacterized protein</fullName>
    </submittedName>
</protein>
<feature type="compositionally biased region" description="Low complexity" evidence="1">
    <location>
        <begin position="71"/>
        <end position="87"/>
    </location>
</feature>
<comment type="caution">
    <text evidence="2">The sequence shown here is derived from an EMBL/GenBank/DDBJ whole genome shotgun (WGS) entry which is preliminary data.</text>
</comment>
<organism evidence="2 3">
    <name type="scientific">Ziziphus jujuba var. spinosa</name>
    <dbReference type="NCBI Taxonomy" id="714518"/>
    <lineage>
        <taxon>Eukaryota</taxon>
        <taxon>Viridiplantae</taxon>
        <taxon>Streptophyta</taxon>
        <taxon>Embryophyta</taxon>
        <taxon>Tracheophyta</taxon>
        <taxon>Spermatophyta</taxon>
        <taxon>Magnoliopsida</taxon>
        <taxon>eudicotyledons</taxon>
        <taxon>Gunneridae</taxon>
        <taxon>Pentapetalae</taxon>
        <taxon>rosids</taxon>
        <taxon>fabids</taxon>
        <taxon>Rosales</taxon>
        <taxon>Rhamnaceae</taxon>
        <taxon>Paliureae</taxon>
        <taxon>Ziziphus</taxon>
    </lineage>
</organism>